<organism evidence="1 2">
    <name type="scientific">Streptomyces albus</name>
    <dbReference type="NCBI Taxonomy" id="1888"/>
    <lineage>
        <taxon>Bacteria</taxon>
        <taxon>Bacillati</taxon>
        <taxon>Actinomycetota</taxon>
        <taxon>Actinomycetes</taxon>
        <taxon>Kitasatosporales</taxon>
        <taxon>Streptomycetaceae</taxon>
        <taxon>Streptomyces</taxon>
    </lineage>
</organism>
<accession>A0A8H1QLZ6</accession>
<dbReference type="AlphaFoldDB" id="A0A8H1QLZ6"/>
<dbReference type="Proteomes" id="UP000298111">
    <property type="component" value="Unassembled WGS sequence"/>
</dbReference>
<name>A0A8H1QLZ6_9ACTN</name>
<dbReference type="RefSeq" id="WP_135567463.1">
    <property type="nucleotide sequence ID" value="NZ_JBPQDV010000028.1"/>
</dbReference>
<gene>
    <name evidence="1" type="ORF">D8771_24960</name>
</gene>
<dbReference type="EMBL" id="RCIY01000087">
    <property type="protein sequence ID" value="TGG78457.1"/>
    <property type="molecule type" value="Genomic_DNA"/>
</dbReference>
<protein>
    <submittedName>
        <fullName evidence="1">Uncharacterized protein</fullName>
    </submittedName>
</protein>
<proteinExistence type="predicted"/>
<reference evidence="1 2" key="1">
    <citation type="submission" date="2018-10" db="EMBL/GenBank/DDBJ databases">
        <title>Isolation of pseudouridimycin from Streptomyces albus DSM 40763.</title>
        <authorList>
            <person name="Rosenqvist P."/>
            <person name="Metsae-Ketelae M."/>
            <person name="Virta P."/>
        </authorList>
    </citation>
    <scope>NUCLEOTIDE SEQUENCE [LARGE SCALE GENOMIC DNA]</scope>
    <source>
        <strain evidence="1 2">DSM 40763</strain>
    </source>
</reference>
<evidence type="ECO:0000313" key="2">
    <source>
        <dbReference type="Proteomes" id="UP000298111"/>
    </source>
</evidence>
<comment type="caution">
    <text evidence="1">The sequence shown here is derived from an EMBL/GenBank/DDBJ whole genome shotgun (WGS) entry which is preliminary data.</text>
</comment>
<evidence type="ECO:0000313" key="1">
    <source>
        <dbReference type="EMBL" id="TGG78457.1"/>
    </source>
</evidence>
<sequence length="128" mass="14352">MSEPRRCSKLVVLSEREVRLLSEIPHGSTSVDTEFQCELEAGHRGPHAVLGGWSKPVGAGRLASGEAVTWWVRWEDPTGRRDVVPQATCPAETRPGEVMSEVCTLFAGHPGRHDFEWAVPDYFRRKDR</sequence>